<dbReference type="PANTHER" id="PTHR33317">
    <property type="entry name" value="POLYNUCLEOTIDYL TRANSFERASE, RIBONUCLEASE H-LIKE SUPERFAMILY PROTEIN"/>
    <property type="match status" value="1"/>
</dbReference>
<dbReference type="EMBL" id="PNBW01000065">
    <property type="protein sequence ID" value="TMO73123.1"/>
    <property type="molecule type" value="Genomic_DNA"/>
</dbReference>
<gene>
    <name evidence="7" type="ORF">CWC19_02770</name>
    <name evidence="8" type="ORF">CWC20_13880</name>
</gene>
<accession>A0A5S3VD23</accession>
<evidence type="ECO:0000256" key="2">
    <source>
        <dbReference type="ARBA" id="ARBA00022517"/>
    </source>
</evidence>
<dbReference type="CDD" id="cd16964">
    <property type="entry name" value="YqgF"/>
    <property type="match status" value="1"/>
</dbReference>
<reference evidence="7" key="3">
    <citation type="submission" date="2019-09" db="EMBL/GenBank/DDBJ databases">
        <title>Co-occurence of chitin degradation, pigmentation and bioactivity in marine Pseudoalteromonas.</title>
        <authorList>
            <person name="Sonnenschein E.C."/>
            <person name="Bech P.K."/>
        </authorList>
    </citation>
    <scope>NUCLEOTIDE SEQUENCE</scope>
    <source>
        <strain evidence="7">S3790</strain>
    </source>
</reference>
<dbReference type="Proteomes" id="UP000307164">
    <property type="component" value="Unassembled WGS sequence"/>
</dbReference>
<evidence type="ECO:0000256" key="3">
    <source>
        <dbReference type="ARBA" id="ARBA00022722"/>
    </source>
</evidence>
<evidence type="ECO:0000313" key="9">
    <source>
        <dbReference type="Proteomes" id="UP000307164"/>
    </source>
</evidence>
<keyword evidence="1 5" id="KW-0963">Cytoplasm</keyword>
<dbReference type="InterPro" id="IPR005227">
    <property type="entry name" value="YqgF"/>
</dbReference>
<dbReference type="GO" id="GO:0005829">
    <property type="term" value="C:cytosol"/>
    <property type="evidence" value="ECO:0007669"/>
    <property type="project" value="TreeGrafter"/>
</dbReference>
<sequence>MIKKEKTPQGQRTIMGFDFGTTSIGMAIGQEVTGTASSIGAVKARDGIPNWDDIAIHIEQWQPDLIVVGLPLNMDGTNQHVTFAAKKFGNRLHNHFKITVETQDERLTTADAKARLFEQGGYKNLGKGNVDGMSAVIILESYFESLWQ</sequence>
<feature type="domain" description="YqgF/RNase H-like" evidence="6">
    <location>
        <begin position="12"/>
        <end position="112"/>
    </location>
</feature>
<dbReference type="InterPro" id="IPR037027">
    <property type="entry name" value="YqgF/RNaseH-like_dom_sf"/>
</dbReference>
<name>A0A5S3VD23_9GAMM</name>
<keyword evidence="4 5" id="KW-0378">Hydrolase</keyword>
<evidence type="ECO:0000256" key="4">
    <source>
        <dbReference type="ARBA" id="ARBA00022801"/>
    </source>
</evidence>
<evidence type="ECO:0000313" key="7">
    <source>
        <dbReference type="EMBL" id="TMO70124.1"/>
    </source>
</evidence>
<dbReference type="Proteomes" id="UP000307217">
    <property type="component" value="Unassembled WGS sequence"/>
</dbReference>
<dbReference type="EMBL" id="PNBX01000007">
    <property type="protein sequence ID" value="TMO70124.1"/>
    <property type="molecule type" value="Genomic_DNA"/>
</dbReference>
<evidence type="ECO:0000313" key="10">
    <source>
        <dbReference type="Proteomes" id="UP000307217"/>
    </source>
</evidence>
<dbReference type="Gene3D" id="3.30.420.140">
    <property type="entry name" value="YqgF/RNase H-like domain"/>
    <property type="match status" value="1"/>
</dbReference>
<keyword evidence="2 5" id="KW-0690">Ribosome biogenesis</keyword>
<dbReference type="PANTHER" id="PTHR33317:SF4">
    <property type="entry name" value="POLYNUCLEOTIDYL TRANSFERASE, RIBONUCLEASE H-LIKE SUPERFAMILY PROTEIN"/>
    <property type="match status" value="1"/>
</dbReference>
<dbReference type="InterPro" id="IPR012337">
    <property type="entry name" value="RNaseH-like_sf"/>
</dbReference>
<comment type="caution">
    <text evidence="7">The sequence shown here is derived from an EMBL/GenBank/DDBJ whole genome shotgun (WGS) entry which is preliminary data.</text>
</comment>
<evidence type="ECO:0000256" key="5">
    <source>
        <dbReference type="HAMAP-Rule" id="MF_00651"/>
    </source>
</evidence>
<organism evidence="7 10">
    <name type="scientific">Pseudoalteromonas aurantia</name>
    <dbReference type="NCBI Taxonomy" id="43654"/>
    <lineage>
        <taxon>Bacteria</taxon>
        <taxon>Pseudomonadati</taxon>
        <taxon>Pseudomonadota</taxon>
        <taxon>Gammaproteobacteria</taxon>
        <taxon>Alteromonadales</taxon>
        <taxon>Pseudoalteromonadaceae</taxon>
        <taxon>Pseudoalteromonas</taxon>
    </lineage>
</organism>
<reference evidence="7 10" key="1">
    <citation type="submission" date="2018-01" db="EMBL/GenBank/DDBJ databases">
        <authorList>
            <person name="Paulsen S."/>
            <person name="Gram L.K."/>
        </authorList>
    </citation>
    <scope>NUCLEOTIDE SEQUENCE [LARGE SCALE GENOMIC DNA]</scope>
    <source>
        <strain evidence="7 10">S3790</strain>
        <strain evidence="8">S3895</strain>
    </source>
</reference>
<dbReference type="SUPFAM" id="SSF53098">
    <property type="entry name" value="Ribonuclease H-like"/>
    <property type="match status" value="1"/>
</dbReference>
<dbReference type="AlphaFoldDB" id="A0A5S3VD23"/>
<comment type="function">
    <text evidence="5">Could be a nuclease involved in processing of the 5'-end of pre-16S rRNA.</text>
</comment>
<evidence type="ECO:0000256" key="1">
    <source>
        <dbReference type="ARBA" id="ARBA00022490"/>
    </source>
</evidence>
<dbReference type="FunFam" id="3.30.420.140:FF:000002">
    <property type="entry name" value="Putative pre-16S rRNA nuclease"/>
    <property type="match status" value="1"/>
</dbReference>
<dbReference type="InterPro" id="IPR006641">
    <property type="entry name" value="YqgF/RNaseH-like_dom"/>
</dbReference>
<dbReference type="RefSeq" id="WP_138589874.1">
    <property type="nucleotide sequence ID" value="NZ_PNBW01000065.1"/>
</dbReference>
<dbReference type="GO" id="GO:0016788">
    <property type="term" value="F:hydrolase activity, acting on ester bonds"/>
    <property type="evidence" value="ECO:0007669"/>
    <property type="project" value="UniProtKB-UniRule"/>
</dbReference>
<dbReference type="GO" id="GO:0000967">
    <property type="term" value="P:rRNA 5'-end processing"/>
    <property type="evidence" value="ECO:0007669"/>
    <property type="project" value="UniProtKB-UniRule"/>
</dbReference>
<protein>
    <recommendedName>
        <fullName evidence="5">Putative pre-16S rRNA nuclease</fullName>
        <ecNumber evidence="5">3.1.-.-</ecNumber>
    </recommendedName>
</protein>
<reference evidence="9 10" key="2">
    <citation type="submission" date="2019-06" db="EMBL/GenBank/DDBJ databases">
        <title>Co-occurence of chitin degradation, pigmentation and bioactivity in marine Pseudoalteromonas.</title>
        <authorList>
            <person name="Sonnenschein E.C."/>
            <person name="Bech P.K."/>
        </authorList>
    </citation>
    <scope>NUCLEOTIDE SEQUENCE [LARGE SCALE GENOMIC DNA]</scope>
    <source>
        <strain evidence="10">S3790</strain>
        <strain evidence="8 9">S3895</strain>
    </source>
</reference>
<evidence type="ECO:0000313" key="8">
    <source>
        <dbReference type="EMBL" id="TMO73123.1"/>
    </source>
</evidence>
<comment type="similarity">
    <text evidence="5">Belongs to the YqgF HJR family.</text>
</comment>
<dbReference type="HAMAP" id="MF_00651">
    <property type="entry name" value="Nuclease_YqgF"/>
    <property type="match status" value="1"/>
</dbReference>
<dbReference type="Pfam" id="PF03652">
    <property type="entry name" value="RuvX"/>
    <property type="match status" value="1"/>
</dbReference>
<proteinExistence type="inferred from homology"/>
<dbReference type="NCBIfam" id="TIGR00250">
    <property type="entry name" value="RNAse_H_YqgF"/>
    <property type="match status" value="1"/>
</dbReference>
<evidence type="ECO:0000259" key="6">
    <source>
        <dbReference type="SMART" id="SM00732"/>
    </source>
</evidence>
<dbReference type="GO" id="GO:0004518">
    <property type="term" value="F:nuclease activity"/>
    <property type="evidence" value="ECO:0007669"/>
    <property type="project" value="UniProtKB-KW"/>
</dbReference>
<comment type="subcellular location">
    <subcellularLocation>
        <location evidence="5">Cytoplasm</location>
    </subcellularLocation>
</comment>
<dbReference type="SMART" id="SM00732">
    <property type="entry name" value="YqgFc"/>
    <property type="match status" value="1"/>
</dbReference>
<keyword evidence="3 5" id="KW-0540">Nuclease</keyword>
<dbReference type="EC" id="3.1.-.-" evidence="5"/>
<keyword evidence="9" id="KW-1185">Reference proteome</keyword>
<dbReference type="OrthoDB" id="9796140at2"/>